<organism evidence="1 2">
    <name type="scientific">Massarina eburnea CBS 473.64</name>
    <dbReference type="NCBI Taxonomy" id="1395130"/>
    <lineage>
        <taxon>Eukaryota</taxon>
        <taxon>Fungi</taxon>
        <taxon>Dikarya</taxon>
        <taxon>Ascomycota</taxon>
        <taxon>Pezizomycotina</taxon>
        <taxon>Dothideomycetes</taxon>
        <taxon>Pleosporomycetidae</taxon>
        <taxon>Pleosporales</taxon>
        <taxon>Massarineae</taxon>
        <taxon>Massarinaceae</taxon>
        <taxon>Massarina</taxon>
    </lineage>
</organism>
<keyword evidence="2" id="KW-1185">Reference proteome</keyword>
<proteinExistence type="predicted"/>
<gene>
    <name evidence="1" type="ORF">P280DRAFT_473628</name>
</gene>
<sequence>MSSNTTSGVPPAPVLKFPFKYPSAKAPPAALSDTPLTPAASTPTDVAMTIDDEKFVLGVENVLKLSREDRARLFVGPEVTVQCEYQDLCTVPLRLLLAVSKPARDRYLDPESGRKIERLGMSGTNNAAPLKYLFGWVKETAKKRKCFALPSIGMAKDLKVIMVAQHHGMDNYVRSLINRHWATLHNDQLTFDILWAIHNADPTHTFSFWTALVRRISNDKLDGTMPDTEDMKDWEMRLPQLAAAVDANYKPRAEKKAAWEARQAAKLAKQAYKST</sequence>
<dbReference type="AlphaFoldDB" id="A0A6A6RKV2"/>
<evidence type="ECO:0000313" key="1">
    <source>
        <dbReference type="EMBL" id="KAF2635707.1"/>
    </source>
</evidence>
<accession>A0A6A6RKV2</accession>
<dbReference type="EMBL" id="MU006804">
    <property type="protein sequence ID" value="KAF2635707.1"/>
    <property type="molecule type" value="Genomic_DNA"/>
</dbReference>
<protein>
    <submittedName>
        <fullName evidence="1">Uncharacterized protein</fullName>
    </submittedName>
</protein>
<reference evidence="1" key="1">
    <citation type="journal article" date="2020" name="Stud. Mycol.">
        <title>101 Dothideomycetes genomes: a test case for predicting lifestyles and emergence of pathogens.</title>
        <authorList>
            <person name="Haridas S."/>
            <person name="Albert R."/>
            <person name="Binder M."/>
            <person name="Bloem J."/>
            <person name="Labutti K."/>
            <person name="Salamov A."/>
            <person name="Andreopoulos B."/>
            <person name="Baker S."/>
            <person name="Barry K."/>
            <person name="Bills G."/>
            <person name="Bluhm B."/>
            <person name="Cannon C."/>
            <person name="Castanera R."/>
            <person name="Culley D."/>
            <person name="Daum C."/>
            <person name="Ezra D."/>
            <person name="Gonzalez J."/>
            <person name="Henrissat B."/>
            <person name="Kuo A."/>
            <person name="Liang C."/>
            <person name="Lipzen A."/>
            <person name="Lutzoni F."/>
            <person name="Magnuson J."/>
            <person name="Mondo S."/>
            <person name="Nolan M."/>
            <person name="Ohm R."/>
            <person name="Pangilinan J."/>
            <person name="Park H.-J."/>
            <person name="Ramirez L."/>
            <person name="Alfaro M."/>
            <person name="Sun H."/>
            <person name="Tritt A."/>
            <person name="Yoshinaga Y."/>
            <person name="Zwiers L.-H."/>
            <person name="Turgeon B."/>
            <person name="Goodwin S."/>
            <person name="Spatafora J."/>
            <person name="Crous P."/>
            <person name="Grigoriev I."/>
        </authorList>
    </citation>
    <scope>NUCLEOTIDE SEQUENCE</scope>
    <source>
        <strain evidence="1">CBS 473.64</strain>
    </source>
</reference>
<name>A0A6A6RKV2_9PLEO</name>
<dbReference type="Proteomes" id="UP000799753">
    <property type="component" value="Unassembled WGS sequence"/>
</dbReference>
<dbReference type="OrthoDB" id="3793129at2759"/>
<evidence type="ECO:0000313" key="2">
    <source>
        <dbReference type="Proteomes" id="UP000799753"/>
    </source>
</evidence>